<keyword evidence="3" id="KW-1185">Reference proteome</keyword>
<dbReference type="Proteomes" id="UP000316270">
    <property type="component" value="Chromosome 17"/>
</dbReference>
<dbReference type="EMBL" id="CP042201">
    <property type="protein sequence ID" value="QDS77280.1"/>
    <property type="molecule type" value="Genomic_DNA"/>
</dbReference>
<proteinExistence type="predicted"/>
<dbReference type="OrthoDB" id="10480761at2759"/>
<feature type="region of interest" description="Disordered" evidence="1">
    <location>
        <begin position="255"/>
        <end position="277"/>
    </location>
</feature>
<sequence length="277" mass="31779">MAAQKREADTLDNDMQSLTSEEHTPSNKDPKARKSLKLVFVNSRAAREMLEPARPPRSSPTSPSEIASKKRKANTLVNDMKIIAKNVMKKYKSSPGNAAAINKTRKPLKIVLGNRRKTAHKDDNEAIEAHIDEDKMTSTRPRTSFFNLPRELRQKILILARPWRTAWVDEKKWMAKIISVLKEVHPDLLDDVGYVEKRWMRSLTEELDEAGFTWESLAEQELRLFEKMGYNYEHWCCGFVIFTKVRIGRACEGDSGKTISKPVHRRPSASFSTLPQE</sequence>
<organism evidence="2 3">
    <name type="scientific">Venturia effusa</name>
    <dbReference type="NCBI Taxonomy" id="50376"/>
    <lineage>
        <taxon>Eukaryota</taxon>
        <taxon>Fungi</taxon>
        <taxon>Dikarya</taxon>
        <taxon>Ascomycota</taxon>
        <taxon>Pezizomycotina</taxon>
        <taxon>Dothideomycetes</taxon>
        <taxon>Pleosporomycetidae</taxon>
        <taxon>Venturiales</taxon>
        <taxon>Venturiaceae</taxon>
        <taxon>Venturia</taxon>
    </lineage>
</organism>
<gene>
    <name evidence="2" type="ORF">FKW77_004028</name>
</gene>
<reference evidence="2 3" key="1">
    <citation type="submission" date="2019-07" db="EMBL/GenBank/DDBJ databases">
        <title>Finished genome of Venturia effusa.</title>
        <authorList>
            <person name="Young C.A."/>
            <person name="Cox M.P."/>
            <person name="Ganley A.R.D."/>
            <person name="David W.J."/>
        </authorList>
    </citation>
    <scope>NUCLEOTIDE SEQUENCE [LARGE SCALE GENOMIC DNA]</scope>
    <source>
        <strain evidence="3">albino</strain>
    </source>
</reference>
<evidence type="ECO:0000313" key="2">
    <source>
        <dbReference type="EMBL" id="QDS77280.1"/>
    </source>
</evidence>
<evidence type="ECO:0000313" key="3">
    <source>
        <dbReference type="Proteomes" id="UP000316270"/>
    </source>
</evidence>
<protein>
    <submittedName>
        <fullName evidence="2">Uncharacterized protein</fullName>
    </submittedName>
</protein>
<name>A0A517LNR3_9PEZI</name>
<dbReference type="AlphaFoldDB" id="A0A517LNR3"/>
<feature type="region of interest" description="Disordered" evidence="1">
    <location>
        <begin position="1"/>
        <end position="72"/>
    </location>
</feature>
<accession>A0A517LNR3</accession>
<evidence type="ECO:0000256" key="1">
    <source>
        <dbReference type="SAM" id="MobiDB-lite"/>
    </source>
</evidence>
<feature type="compositionally biased region" description="Basic and acidic residues" evidence="1">
    <location>
        <begin position="20"/>
        <end position="32"/>
    </location>
</feature>